<dbReference type="InterPro" id="IPR008920">
    <property type="entry name" value="TF_FadR/GntR_C"/>
</dbReference>
<evidence type="ECO:0000256" key="3">
    <source>
        <dbReference type="ARBA" id="ARBA00023163"/>
    </source>
</evidence>
<keyword evidence="1" id="KW-0805">Transcription regulation</keyword>
<dbReference type="Pfam" id="PF00392">
    <property type="entry name" value="GntR"/>
    <property type="match status" value="1"/>
</dbReference>
<evidence type="ECO:0000256" key="1">
    <source>
        <dbReference type="ARBA" id="ARBA00023015"/>
    </source>
</evidence>
<dbReference type="CDD" id="cd07377">
    <property type="entry name" value="WHTH_GntR"/>
    <property type="match status" value="1"/>
</dbReference>
<protein>
    <submittedName>
        <fullName evidence="5">FadR/GntR family transcriptional regulator</fullName>
    </submittedName>
</protein>
<evidence type="ECO:0000259" key="4">
    <source>
        <dbReference type="PROSITE" id="PS50949"/>
    </source>
</evidence>
<name>A0ABV7V9W6_9PROT</name>
<sequence>MQILDRSTGLSDSLASSLAAAIRAGEFAPGARLPTEKQLVERYAVSRAVVREAIARLKTDGFVETRQGAGAFVTAKPGSANFRIVAPGSMETGLSEADLAHVFELRAVIEAGMAELAAQRRSEEDLILIRTTLGRMDQALATAADGGAADDAFHAAIAKAAGNPYLAQFSAYLSQHFSATRAVAWMPAAVTAGNTRASQREHRKLFAAIEARNPEAAARAAREHIRQSEARYSVTRKAG</sequence>
<accession>A0ABV7V9W6</accession>
<dbReference type="Proteomes" id="UP001595711">
    <property type="component" value="Unassembled WGS sequence"/>
</dbReference>
<dbReference type="Gene3D" id="1.20.120.530">
    <property type="entry name" value="GntR ligand-binding domain-like"/>
    <property type="match status" value="1"/>
</dbReference>
<dbReference type="PANTHER" id="PTHR43537">
    <property type="entry name" value="TRANSCRIPTIONAL REGULATOR, GNTR FAMILY"/>
    <property type="match status" value="1"/>
</dbReference>
<dbReference type="InterPro" id="IPR011711">
    <property type="entry name" value="GntR_C"/>
</dbReference>
<evidence type="ECO:0000313" key="6">
    <source>
        <dbReference type="Proteomes" id="UP001595711"/>
    </source>
</evidence>
<organism evidence="5 6">
    <name type="scientific">Ferrovibrio xuzhouensis</name>
    <dbReference type="NCBI Taxonomy" id="1576914"/>
    <lineage>
        <taxon>Bacteria</taxon>
        <taxon>Pseudomonadati</taxon>
        <taxon>Pseudomonadota</taxon>
        <taxon>Alphaproteobacteria</taxon>
        <taxon>Rhodospirillales</taxon>
        <taxon>Rhodospirillaceae</taxon>
        <taxon>Ferrovibrio</taxon>
    </lineage>
</organism>
<dbReference type="InterPro" id="IPR000524">
    <property type="entry name" value="Tscrpt_reg_HTH_GntR"/>
</dbReference>
<dbReference type="SUPFAM" id="SSF48008">
    <property type="entry name" value="GntR ligand-binding domain-like"/>
    <property type="match status" value="1"/>
</dbReference>
<dbReference type="PROSITE" id="PS50949">
    <property type="entry name" value="HTH_GNTR"/>
    <property type="match status" value="1"/>
</dbReference>
<evidence type="ECO:0000313" key="5">
    <source>
        <dbReference type="EMBL" id="MFC3674234.1"/>
    </source>
</evidence>
<keyword evidence="3" id="KW-0804">Transcription</keyword>
<dbReference type="Pfam" id="PF07729">
    <property type="entry name" value="FCD"/>
    <property type="match status" value="1"/>
</dbReference>
<feature type="domain" description="HTH gntR-type" evidence="4">
    <location>
        <begin position="8"/>
        <end position="76"/>
    </location>
</feature>
<dbReference type="PANTHER" id="PTHR43537:SF44">
    <property type="entry name" value="GNTR FAMILY REGULATORY PROTEIN"/>
    <property type="match status" value="1"/>
</dbReference>
<dbReference type="Gene3D" id="1.10.10.10">
    <property type="entry name" value="Winged helix-like DNA-binding domain superfamily/Winged helix DNA-binding domain"/>
    <property type="match status" value="1"/>
</dbReference>
<reference evidence="6" key="1">
    <citation type="journal article" date="2019" name="Int. J. Syst. Evol. Microbiol.">
        <title>The Global Catalogue of Microorganisms (GCM) 10K type strain sequencing project: providing services to taxonomists for standard genome sequencing and annotation.</title>
        <authorList>
            <consortium name="The Broad Institute Genomics Platform"/>
            <consortium name="The Broad Institute Genome Sequencing Center for Infectious Disease"/>
            <person name="Wu L."/>
            <person name="Ma J."/>
        </authorList>
    </citation>
    <scope>NUCLEOTIDE SEQUENCE [LARGE SCALE GENOMIC DNA]</scope>
    <source>
        <strain evidence="6">KCTC 42182</strain>
    </source>
</reference>
<keyword evidence="2" id="KW-0238">DNA-binding</keyword>
<dbReference type="RefSeq" id="WP_379720823.1">
    <property type="nucleotide sequence ID" value="NZ_JBHRYJ010000001.1"/>
</dbReference>
<gene>
    <name evidence="5" type="ORF">ACFOOQ_01685</name>
</gene>
<keyword evidence="6" id="KW-1185">Reference proteome</keyword>
<dbReference type="EMBL" id="JBHRYJ010000001">
    <property type="protein sequence ID" value="MFC3674234.1"/>
    <property type="molecule type" value="Genomic_DNA"/>
</dbReference>
<proteinExistence type="predicted"/>
<dbReference type="PRINTS" id="PR00035">
    <property type="entry name" value="HTHGNTR"/>
</dbReference>
<dbReference type="SMART" id="SM00345">
    <property type="entry name" value="HTH_GNTR"/>
    <property type="match status" value="1"/>
</dbReference>
<dbReference type="InterPro" id="IPR036390">
    <property type="entry name" value="WH_DNA-bd_sf"/>
</dbReference>
<dbReference type="InterPro" id="IPR036388">
    <property type="entry name" value="WH-like_DNA-bd_sf"/>
</dbReference>
<comment type="caution">
    <text evidence="5">The sequence shown here is derived from an EMBL/GenBank/DDBJ whole genome shotgun (WGS) entry which is preliminary data.</text>
</comment>
<dbReference type="SMART" id="SM00895">
    <property type="entry name" value="FCD"/>
    <property type="match status" value="1"/>
</dbReference>
<evidence type="ECO:0000256" key="2">
    <source>
        <dbReference type="ARBA" id="ARBA00023125"/>
    </source>
</evidence>
<dbReference type="SUPFAM" id="SSF46785">
    <property type="entry name" value="Winged helix' DNA-binding domain"/>
    <property type="match status" value="1"/>
</dbReference>